<keyword evidence="4" id="KW-1185">Reference proteome</keyword>
<sequence>MVPTCDYYPDRAFLFAFLLTSRLFIKPHELLGQILAHCEAQQKAKQERTQLISGLVQLLGEWSETFPYDFRDERVMSHVREVAHRCVQVEGPVRQEVSLLLHNLLHRLTKLEQYEAFLHSIHTEATTGSIEALSQVCHAKNIFI</sequence>
<organism evidence="3 4">
    <name type="scientific">Ranatra chinensis</name>
    <dbReference type="NCBI Taxonomy" id="642074"/>
    <lineage>
        <taxon>Eukaryota</taxon>
        <taxon>Metazoa</taxon>
        <taxon>Ecdysozoa</taxon>
        <taxon>Arthropoda</taxon>
        <taxon>Hexapoda</taxon>
        <taxon>Insecta</taxon>
        <taxon>Pterygota</taxon>
        <taxon>Neoptera</taxon>
        <taxon>Paraneoptera</taxon>
        <taxon>Hemiptera</taxon>
        <taxon>Heteroptera</taxon>
        <taxon>Panheteroptera</taxon>
        <taxon>Nepomorpha</taxon>
        <taxon>Nepidae</taxon>
        <taxon>Ranatrinae</taxon>
        <taxon>Ranatra</taxon>
    </lineage>
</organism>
<name>A0ABD0Y3T2_9HEMI</name>
<evidence type="ECO:0000259" key="2">
    <source>
        <dbReference type="PROSITE" id="PS50212"/>
    </source>
</evidence>
<evidence type="ECO:0000313" key="4">
    <source>
        <dbReference type="Proteomes" id="UP001558652"/>
    </source>
</evidence>
<dbReference type="SUPFAM" id="SSF48366">
    <property type="entry name" value="Ras GEF"/>
    <property type="match status" value="1"/>
</dbReference>
<evidence type="ECO:0000256" key="1">
    <source>
        <dbReference type="PROSITE-ProRule" id="PRU00135"/>
    </source>
</evidence>
<comment type="caution">
    <text evidence="3">The sequence shown here is derived from an EMBL/GenBank/DDBJ whole genome shotgun (WGS) entry which is preliminary data.</text>
</comment>
<dbReference type="PROSITE" id="PS50212">
    <property type="entry name" value="RASGEF_NTER"/>
    <property type="match status" value="1"/>
</dbReference>
<dbReference type="Proteomes" id="UP001558652">
    <property type="component" value="Unassembled WGS sequence"/>
</dbReference>
<dbReference type="InterPro" id="IPR023578">
    <property type="entry name" value="Ras_GEF_dom_sf"/>
</dbReference>
<protein>
    <recommendedName>
        <fullName evidence="2">N-terminal Ras-GEF domain-containing protein</fullName>
    </recommendedName>
</protein>
<proteinExistence type="predicted"/>
<feature type="domain" description="N-terminal Ras-GEF" evidence="2">
    <location>
        <begin position="1"/>
        <end position="109"/>
    </location>
</feature>
<reference evidence="3 4" key="1">
    <citation type="submission" date="2024-07" db="EMBL/GenBank/DDBJ databases">
        <title>Chromosome-level genome assembly of the water stick insect Ranatra chinensis (Heteroptera: Nepidae).</title>
        <authorList>
            <person name="Liu X."/>
        </authorList>
    </citation>
    <scope>NUCLEOTIDE SEQUENCE [LARGE SCALE GENOMIC DNA]</scope>
    <source>
        <strain evidence="3">Cailab_2021Rc</strain>
        <tissue evidence="3">Muscle</tissue>
    </source>
</reference>
<evidence type="ECO:0000313" key="3">
    <source>
        <dbReference type="EMBL" id="KAL1122075.1"/>
    </source>
</evidence>
<accession>A0ABD0Y3T2</accession>
<dbReference type="Pfam" id="PF00618">
    <property type="entry name" value="RasGEF_N"/>
    <property type="match status" value="1"/>
</dbReference>
<gene>
    <name evidence="3" type="ORF">AAG570_003481</name>
</gene>
<keyword evidence="1" id="KW-0344">Guanine-nucleotide releasing factor</keyword>
<dbReference type="EMBL" id="JBFDAA010000014">
    <property type="protein sequence ID" value="KAL1122075.1"/>
    <property type="molecule type" value="Genomic_DNA"/>
</dbReference>
<dbReference type="CDD" id="cd06224">
    <property type="entry name" value="REM"/>
    <property type="match status" value="1"/>
</dbReference>
<dbReference type="InterPro" id="IPR000651">
    <property type="entry name" value="Ras-like_Gua-exchang_fac_N"/>
</dbReference>
<dbReference type="GO" id="GO:0005085">
    <property type="term" value="F:guanyl-nucleotide exchange factor activity"/>
    <property type="evidence" value="ECO:0007669"/>
    <property type="project" value="UniProtKB-KW"/>
</dbReference>
<dbReference type="AlphaFoldDB" id="A0ABD0Y3T2"/>
<dbReference type="Gene3D" id="1.20.870.10">
    <property type="entry name" value="Son of sevenless (SoS) protein Chain: S domain 1"/>
    <property type="match status" value="1"/>
</dbReference>